<dbReference type="PROSITE" id="PS51468">
    <property type="entry name" value="VIT"/>
    <property type="match status" value="1"/>
</dbReference>
<dbReference type="RefSeq" id="XP_068356930.1">
    <property type="nucleotide sequence ID" value="XM_068490116.1"/>
</dbReference>
<dbReference type="Pfam" id="PF13768">
    <property type="entry name" value="VWA_3"/>
    <property type="match status" value="1"/>
</dbReference>
<dbReference type="AlphaFoldDB" id="A0A1J4JYM2"/>
<comment type="caution">
    <text evidence="4">The sequence shown here is derived from an EMBL/GenBank/DDBJ whole genome shotgun (WGS) entry which is preliminary data.</text>
</comment>
<dbReference type="InterPro" id="IPR013694">
    <property type="entry name" value="VIT"/>
</dbReference>
<dbReference type="SMART" id="SM00213">
    <property type="entry name" value="UBQ"/>
    <property type="match status" value="1"/>
</dbReference>
<keyword evidence="5" id="KW-1185">Reference proteome</keyword>
<dbReference type="Proteomes" id="UP000179807">
    <property type="component" value="Unassembled WGS sequence"/>
</dbReference>
<dbReference type="InterPro" id="IPR000626">
    <property type="entry name" value="Ubiquitin-like_dom"/>
</dbReference>
<dbReference type="PRINTS" id="PR00348">
    <property type="entry name" value="UBIQUITIN"/>
</dbReference>
<evidence type="ECO:0000259" key="3">
    <source>
        <dbReference type="PROSITE" id="PS51468"/>
    </source>
</evidence>
<dbReference type="InterPro" id="IPR019956">
    <property type="entry name" value="Ubiquitin_dom"/>
</dbReference>
<dbReference type="Pfam" id="PF08487">
    <property type="entry name" value="VIT"/>
    <property type="match status" value="1"/>
</dbReference>
<reference evidence="4" key="1">
    <citation type="submission" date="2016-10" db="EMBL/GenBank/DDBJ databases">
        <authorList>
            <person name="Benchimol M."/>
            <person name="Almeida L.G."/>
            <person name="Vasconcelos A.T."/>
            <person name="Perreira-Neves A."/>
            <person name="Rosa I.A."/>
            <person name="Tasca T."/>
            <person name="Bogo M.R."/>
            <person name="de Souza W."/>
        </authorList>
    </citation>
    <scope>NUCLEOTIDE SEQUENCE [LARGE SCALE GENOMIC DNA]</scope>
    <source>
        <strain evidence="4">K</strain>
    </source>
</reference>
<evidence type="ECO:0000259" key="1">
    <source>
        <dbReference type="PROSITE" id="PS50053"/>
    </source>
</evidence>
<name>A0A1J4JYM2_9EUKA</name>
<feature type="domain" description="Ubiquitin-like" evidence="1">
    <location>
        <begin position="748"/>
        <end position="823"/>
    </location>
</feature>
<dbReference type="OrthoDB" id="1729737at2759"/>
<dbReference type="PROSITE" id="PS50234">
    <property type="entry name" value="VWFA"/>
    <property type="match status" value="1"/>
</dbReference>
<feature type="domain" description="VIT" evidence="3">
    <location>
        <begin position="5"/>
        <end position="133"/>
    </location>
</feature>
<feature type="domain" description="VWFA" evidence="2">
    <location>
        <begin position="264"/>
        <end position="433"/>
    </location>
</feature>
<organism evidence="4 5">
    <name type="scientific">Tritrichomonas foetus</name>
    <dbReference type="NCBI Taxonomy" id="1144522"/>
    <lineage>
        <taxon>Eukaryota</taxon>
        <taxon>Metamonada</taxon>
        <taxon>Parabasalia</taxon>
        <taxon>Tritrichomonadida</taxon>
        <taxon>Tritrichomonadidae</taxon>
        <taxon>Tritrichomonas</taxon>
    </lineage>
</organism>
<accession>A0A1J4JYM2</accession>
<dbReference type="PROSITE" id="PS50053">
    <property type="entry name" value="UBIQUITIN_2"/>
    <property type="match status" value="1"/>
</dbReference>
<evidence type="ECO:0000313" key="4">
    <source>
        <dbReference type="EMBL" id="OHT03794.1"/>
    </source>
</evidence>
<proteinExistence type="predicted"/>
<dbReference type="SMART" id="SM00327">
    <property type="entry name" value="VWA"/>
    <property type="match status" value="1"/>
</dbReference>
<gene>
    <name evidence="4" type="ORF">TRFO_01469</name>
</gene>
<evidence type="ECO:0008006" key="6">
    <source>
        <dbReference type="Google" id="ProtNLM"/>
    </source>
</evidence>
<evidence type="ECO:0000259" key="2">
    <source>
        <dbReference type="PROSITE" id="PS50234"/>
    </source>
</evidence>
<dbReference type="EMBL" id="MLAK01000815">
    <property type="protein sequence ID" value="OHT03794.1"/>
    <property type="molecule type" value="Genomic_DNA"/>
</dbReference>
<dbReference type="GeneID" id="94824820"/>
<protein>
    <recommendedName>
        <fullName evidence="6">von Willebrand factor type A domain containing protein</fullName>
    </recommendedName>
</protein>
<dbReference type="PANTHER" id="PTHR45737">
    <property type="entry name" value="VON WILLEBRAND FACTOR A DOMAIN-CONTAINING PROTEIN 5A"/>
    <property type="match status" value="1"/>
</dbReference>
<dbReference type="PANTHER" id="PTHR45737:SF6">
    <property type="entry name" value="VON WILLEBRAND FACTOR A DOMAIN-CONTAINING PROTEIN 5A"/>
    <property type="match status" value="1"/>
</dbReference>
<sequence length="939" mass="106908">MPFGSFTVLNDLENKNIDLSPCEINIKGKQYGVICDFVIDMKYTNPLAFPAAGSFHVPVENNICLHHISMAFDDKKIEFKIQERMDAIKTYKDAIDNQMFASYMNKPENRVSTFSVGNIPPNSSFIISYQVTFEANSYGNDSLMFKFPMESVNPAGVIVSFTPSIFNFVLEVEQAFPIQQVTSNVENGKWTLNSSDNHKGKYEFHCREKIKQKSFIITTKLQEKLKSFISKHFLNDKEKNKYIAISAFPYIPQEIALEKSRHQEFVFVIDCSGSMSGGSMVRAKECLLIFIHSLPINCYFNVVQFGSSFHKLWENSQLYTEKNVNHAISCMEKFDANLGGTEIYNPLSSIFTSKLQIPNSKRQVFIITDGQDFHPDKVMGLVNSYKSLNRCFTIGIGHGADPGLVKGIAEATGGSYDFVYDGVDIRKKVIPQLIAAQTLLINNFHLSIEKNEKCKIVPNSSTLTPNKIQTFYVKLNNTEPNNNEKAIIALLSGEIAKNIYEETEFNQLLVCHDDNINNSCQILFHNCEMISIQERIDQIAMEIDLLSNSTAKQQLTFRKTHLIHQCISMSIATGILSQYTAFVGVFKKLENISDRKFDRIFLKFQNSYFEFDIDKEEKNKLQKLQCMIEEKIHMEIVNQKLTTINEFCHDSVSSYLCFNDCSKLNLSYEPNRIIPIVIQHNGENYPILIDKLDDVRFVRHTILCSKPSKPPPNSLTDGTNAIFLNESILKLDIGSPLQLITNPNDPHKEIYVKTDAGSRISFIVTPFDRVEYLKMEISNQLGIPIDQQRPILAGKQLEDGNTLGDYNIEDGNLVHLLLRLRGGGISYENNMIQPQEPDFSVTQLLKYHSFEGYWFNLAKIQSFIPKSEKIKLPSNIGTGDEKLADRILSTLLAIALLRKLAVEQRDAWQLIEKKALEWLTRISKAVNWEKCISDIISQI</sequence>
<dbReference type="SUPFAM" id="SSF53300">
    <property type="entry name" value="vWA-like"/>
    <property type="match status" value="1"/>
</dbReference>
<dbReference type="InterPro" id="IPR002035">
    <property type="entry name" value="VWF_A"/>
</dbReference>
<evidence type="ECO:0000313" key="5">
    <source>
        <dbReference type="Proteomes" id="UP000179807"/>
    </source>
</evidence>
<dbReference type="InterPro" id="IPR036465">
    <property type="entry name" value="vWFA_dom_sf"/>
</dbReference>
<dbReference type="Gene3D" id="3.10.20.90">
    <property type="entry name" value="Phosphatidylinositol 3-kinase Catalytic Subunit, Chain A, domain 1"/>
    <property type="match status" value="1"/>
</dbReference>
<dbReference type="Gene3D" id="3.40.50.410">
    <property type="entry name" value="von Willebrand factor, type A domain"/>
    <property type="match status" value="1"/>
</dbReference>
<dbReference type="Pfam" id="PF00240">
    <property type="entry name" value="ubiquitin"/>
    <property type="match status" value="1"/>
</dbReference>
<dbReference type="VEuPathDB" id="TrichDB:TRFO_01469"/>
<dbReference type="InterPro" id="IPR029071">
    <property type="entry name" value="Ubiquitin-like_domsf"/>
</dbReference>
<dbReference type="SUPFAM" id="SSF54236">
    <property type="entry name" value="Ubiquitin-like"/>
    <property type="match status" value="1"/>
</dbReference>